<proteinExistence type="predicted"/>
<protein>
    <submittedName>
        <fullName evidence="2">Uncharacterized protein</fullName>
    </submittedName>
</protein>
<evidence type="ECO:0000313" key="2">
    <source>
        <dbReference type="EMBL" id="MBB6171242.1"/>
    </source>
</evidence>
<evidence type="ECO:0000313" key="3">
    <source>
        <dbReference type="Proteomes" id="UP000546642"/>
    </source>
</evidence>
<comment type="caution">
    <text evidence="2">The sequence shown here is derived from an EMBL/GenBank/DDBJ whole genome shotgun (WGS) entry which is preliminary data.</text>
</comment>
<feature type="transmembrane region" description="Helical" evidence="1">
    <location>
        <begin position="74"/>
        <end position="95"/>
    </location>
</feature>
<keyword evidence="1" id="KW-1133">Transmembrane helix</keyword>
<sequence>MRTPIPTCRPAGEADPGGVRRIASLVSLVSLARLVAFELTRLARNPAPWLAVAYVSLRDLDRPELAHWGSILDIALVGSAITGAGMFVAALPAAVREVRYTGGTALPVARRARLTALLVAAAIGGAVLFLIPYAVLVWTSGPAPLAGSVTPAAFALPLLVSALGGTVGVLVGVWTRSWLMVPALILLVAANELLTVDVRVVDATAIPGVFQIGGVADALLQPGSYYSPGYWWLAPAHLVYLGLALAAAAALALLRHQSGGWGRALTAALAAVCLTGSAAAYTQRYEDGRRMNDYEMDVGSYAPWAGPVPDHTCRTRGGITYCAYAGYEQWIPYWHAAAAPVAAALPRRARGDVPRVVQQTFGRYPWNGEADALRDGLATPIDYWDPAEETPRLDLAEQIALPALGLRTYREYDCSIRGQARLPVYLWLVARGSHDTELLFNALYENRWTARDTEQAAVAVALLDAPEQRVARGLEAHWERLVSPGTGADEAARLLGIDVTDTHRRRAAEFVEAWRGDEPEDAPEEADFALVAPVPDSAAPPCR</sequence>
<accession>A0A7X0D4F5</accession>
<dbReference type="Proteomes" id="UP000546642">
    <property type="component" value="Unassembled WGS sequence"/>
</dbReference>
<feature type="transmembrane region" description="Helical" evidence="1">
    <location>
        <begin position="230"/>
        <end position="254"/>
    </location>
</feature>
<dbReference type="RefSeq" id="WP_184074504.1">
    <property type="nucleotide sequence ID" value="NZ_JACHDS010000001.1"/>
</dbReference>
<feature type="transmembrane region" description="Helical" evidence="1">
    <location>
        <begin position="178"/>
        <end position="196"/>
    </location>
</feature>
<dbReference type="AlphaFoldDB" id="A0A7X0D4F5"/>
<evidence type="ECO:0000256" key="1">
    <source>
        <dbReference type="SAM" id="Phobius"/>
    </source>
</evidence>
<keyword evidence="1" id="KW-0472">Membrane</keyword>
<organism evidence="2 3">
    <name type="scientific">Nocardiopsis mwathae</name>
    <dbReference type="NCBI Taxonomy" id="1472723"/>
    <lineage>
        <taxon>Bacteria</taxon>
        <taxon>Bacillati</taxon>
        <taxon>Actinomycetota</taxon>
        <taxon>Actinomycetes</taxon>
        <taxon>Streptosporangiales</taxon>
        <taxon>Nocardiopsidaceae</taxon>
        <taxon>Nocardiopsis</taxon>
    </lineage>
</organism>
<dbReference type="EMBL" id="JACHDS010000001">
    <property type="protein sequence ID" value="MBB6171242.1"/>
    <property type="molecule type" value="Genomic_DNA"/>
</dbReference>
<feature type="transmembrane region" description="Helical" evidence="1">
    <location>
        <begin position="151"/>
        <end position="171"/>
    </location>
</feature>
<keyword evidence="3" id="KW-1185">Reference proteome</keyword>
<gene>
    <name evidence="2" type="ORF">HNR23_001302</name>
</gene>
<name>A0A7X0D4F5_9ACTN</name>
<reference evidence="2 3" key="1">
    <citation type="submission" date="2020-08" db="EMBL/GenBank/DDBJ databases">
        <title>Sequencing the genomes of 1000 actinobacteria strains.</title>
        <authorList>
            <person name="Klenk H.-P."/>
        </authorList>
    </citation>
    <scope>NUCLEOTIDE SEQUENCE [LARGE SCALE GENOMIC DNA]</scope>
    <source>
        <strain evidence="2 3">DSM 46659</strain>
    </source>
</reference>
<keyword evidence="1" id="KW-0812">Transmembrane</keyword>
<feature type="transmembrane region" description="Helical" evidence="1">
    <location>
        <begin position="261"/>
        <end position="281"/>
    </location>
</feature>
<feature type="transmembrane region" description="Helical" evidence="1">
    <location>
        <begin position="116"/>
        <end position="139"/>
    </location>
</feature>